<organism evidence="2 3">
    <name type="scientific">Paraphaeosphaeria minitans</name>
    <dbReference type="NCBI Taxonomy" id="565426"/>
    <lineage>
        <taxon>Eukaryota</taxon>
        <taxon>Fungi</taxon>
        <taxon>Dikarya</taxon>
        <taxon>Ascomycota</taxon>
        <taxon>Pezizomycotina</taxon>
        <taxon>Dothideomycetes</taxon>
        <taxon>Pleosporomycetidae</taxon>
        <taxon>Pleosporales</taxon>
        <taxon>Massarineae</taxon>
        <taxon>Didymosphaeriaceae</taxon>
        <taxon>Paraphaeosphaeria</taxon>
    </lineage>
</organism>
<protein>
    <submittedName>
        <fullName evidence="2">Uncharacterized protein</fullName>
    </submittedName>
</protein>
<dbReference type="Proteomes" id="UP000756921">
    <property type="component" value="Unassembled WGS sequence"/>
</dbReference>
<evidence type="ECO:0000256" key="1">
    <source>
        <dbReference type="SAM" id="MobiDB-lite"/>
    </source>
</evidence>
<feature type="region of interest" description="Disordered" evidence="1">
    <location>
        <begin position="1"/>
        <end position="42"/>
    </location>
</feature>
<name>A0A9P6KN96_9PLEO</name>
<comment type="caution">
    <text evidence="2">The sequence shown here is derived from an EMBL/GenBank/DDBJ whole genome shotgun (WGS) entry which is preliminary data.</text>
</comment>
<evidence type="ECO:0000313" key="2">
    <source>
        <dbReference type="EMBL" id="KAF9732339.1"/>
    </source>
</evidence>
<proteinExistence type="predicted"/>
<dbReference type="EMBL" id="WJXW01000010">
    <property type="protein sequence ID" value="KAF9732339.1"/>
    <property type="molecule type" value="Genomic_DNA"/>
</dbReference>
<accession>A0A9P6KN96</accession>
<gene>
    <name evidence="2" type="ORF">PMIN01_09197</name>
</gene>
<dbReference type="OrthoDB" id="5229512at2759"/>
<evidence type="ECO:0000313" key="3">
    <source>
        <dbReference type="Proteomes" id="UP000756921"/>
    </source>
</evidence>
<keyword evidence="3" id="KW-1185">Reference proteome</keyword>
<dbReference type="AlphaFoldDB" id="A0A9P6KN96"/>
<reference evidence="2" key="1">
    <citation type="journal article" date="2020" name="Mol. Plant Microbe Interact.">
        <title>Genome Sequence of the Biocontrol Agent Coniothyrium minitans strain Conio (IMI 134523).</title>
        <authorList>
            <person name="Patel D."/>
            <person name="Shittu T.A."/>
            <person name="Baroncelli R."/>
            <person name="Muthumeenakshi S."/>
            <person name="Osborne T.H."/>
            <person name="Janganan T.K."/>
            <person name="Sreenivasaprasad S."/>
        </authorList>
    </citation>
    <scope>NUCLEOTIDE SEQUENCE</scope>
    <source>
        <strain evidence="2">Conio</strain>
    </source>
</reference>
<feature type="compositionally biased region" description="Pro residues" evidence="1">
    <location>
        <begin position="25"/>
        <end position="35"/>
    </location>
</feature>
<sequence length="530" mass="60166">MATSRPRPQDPVNGGWSDAPLSRPHSPPPYSSPPPEGDDVDFALGSMDHVSIDIDEDSEDEALTSEVLAAFDMLHEQLRRHRAPVVHPDGPQQPFPFMQLPLELREQVYDEYFRPENRLEVYEVGEGIGGMYNFEFALLRTNKQVYREALRSWRKNVFVRVETPWPHAVHHIRSEGQVPIVAAGRRALECFQHRSLVQIAAPLHGVTVPDHAIVLLLEDVSKFTRVWYYSALNYISLNPQLCLIFALREPDTPRDPKPVPIELQRKLLLPFGDVKDLYDTQITGYDESVIAELRKAMKVPYPTVRESCELATTLMDEGDLFLATNKPQLAHDAYIKSFDAIHIKISGRNRRILADGHFANDIHEGRYAGQAAMTVRVVLRIRLVARMIRTYIHLGQPNEAAFWGIRSIKLVRQGMSPNADMDDFFSDFIGSSDIAMIYAWTAGALRLMDGEEKWKEEIEGYTFEDGGVADAEVMWRRAGLYFANERYAGDRKGMVEEMKRVGIIPPAGVFTDEASEVDSMRHMDMGDVET</sequence>